<dbReference type="AlphaFoldDB" id="A0A914QYF7"/>
<feature type="chain" id="PRO_5037297853" evidence="3">
    <location>
        <begin position="20"/>
        <end position="250"/>
    </location>
</feature>
<keyword evidence="2" id="KW-1133">Transmembrane helix</keyword>
<keyword evidence="3" id="KW-0732">Signal</keyword>
<reference evidence="5" key="1">
    <citation type="submission" date="2022-11" db="UniProtKB">
        <authorList>
            <consortium name="WormBaseParasite"/>
        </authorList>
    </citation>
    <scope>IDENTIFICATION</scope>
</reference>
<dbReference type="WBParaSite" id="PDA_v2.g411.t1">
    <property type="protein sequence ID" value="PDA_v2.g411.t1"/>
    <property type="gene ID" value="PDA_v2.g411"/>
</dbReference>
<evidence type="ECO:0000313" key="5">
    <source>
        <dbReference type="WBParaSite" id="PDA_v2.g411.t1"/>
    </source>
</evidence>
<keyword evidence="2" id="KW-0472">Membrane</keyword>
<keyword evidence="4" id="KW-1185">Reference proteome</keyword>
<accession>A0A914QYF7</accession>
<evidence type="ECO:0000313" key="4">
    <source>
        <dbReference type="Proteomes" id="UP000887578"/>
    </source>
</evidence>
<feature type="region of interest" description="Disordered" evidence="1">
    <location>
        <begin position="202"/>
        <end position="221"/>
    </location>
</feature>
<protein>
    <submittedName>
        <fullName evidence="5">Uncharacterized protein</fullName>
    </submittedName>
</protein>
<evidence type="ECO:0000256" key="3">
    <source>
        <dbReference type="SAM" id="SignalP"/>
    </source>
</evidence>
<feature type="compositionally biased region" description="Low complexity" evidence="1">
    <location>
        <begin position="202"/>
        <end position="218"/>
    </location>
</feature>
<dbReference type="Proteomes" id="UP000887578">
    <property type="component" value="Unplaced"/>
</dbReference>
<evidence type="ECO:0000256" key="2">
    <source>
        <dbReference type="SAM" id="Phobius"/>
    </source>
</evidence>
<proteinExistence type="predicted"/>
<feature type="transmembrane region" description="Helical" evidence="2">
    <location>
        <begin position="230"/>
        <end position="249"/>
    </location>
</feature>
<sequence length="250" mass="27728">MNFFKLLLIFAFLLFGSFGQRFLRYSNNDDAFNGTKDSDKLLSSDITNAQQEGDDVKLTGYAEEIELELDELKFEYCSERIAQNKQRCMDKTVYVCYDAESPDISLQGECRPNQCRFEAGISSGVKKNLLWFMQSGHSTSFDYDQDTCATATMMSPDAAVSFQTSFGSCKPLIINGKIKLFVKKATPECFLTVKNAKIWTPTTTRLPPTPSPATLSSAEGSKDETSNATLIWAIVGGILFILFIAVIALA</sequence>
<feature type="signal peptide" evidence="3">
    <location>
        <begin position="1"/>
        <end position="19"/>
    </location>
</feature>
<evidence type="ECO:0000256" key="1">
    <source>
        <dbReference type="SAM" id="MobiDB-lite"/>
    </source>
</evidence>
<keyword evidence="2" id="KW-0812">Transmembrane</keyword>
<organism evidence="4 5">
    <name type="scientific">Panagrolaimus davidi</name>
    <dbReference type="NCBI Taxonomy" id="227884"/>
    <lineage>
        <taxon>Eukaryota</taxon>
        <taxon>Metazoa</taxon>
        <taxon>Ecdysozoa</taxon>
        <taxon>Nematoda</taxon>
        <taxon>Chromadorea</taxon>
        <taxon>Rhabditida</taxon>
        <taxon>Tylenchina</taxon>
        <taxon>Panagrolaimomorpha</taxon>
        <taxon>Panagrolaimoidea</taxon>
        <taxon>Panagrolaimidae</taxon>
        <taxon>Panagrolaimus</taxon>
    </lineage>
</organism>
<name>A0A914QYF7_9BILA</name>